<dbReference type="EC" id="1.1.1.-" evidence="3"/>
<dbReference type="PANTHER" id="PTHR42760">
    <property type="entry name" value="SHORT-CHAIN DEHYDROGENASES/REDUCTASES FAMILY MEMBER"/>
    <property type="match status" value="1"/>
</dbReference>
<evidence type="ECO:0000313" key="4">
    <source>
        <dbReference type="Proteomes" id="UP001596470"/>
    </source>
</evidence>
<dbReference type="Proteomes" id="UP001596470">
    <property type="component" value="Unassembled WGS sequence"/>
</dbReference>
<evidence type="ECO:0000313" key="3">
    <source>
        <dbReference type="EMBL" id="MFC6957664.1"/>
    </source>
</evidence>
<protein>
    <submittedName>
        <fullName evidence="3">SDR family NAD(P)-dependent oxidoreductase</fullName>
        <ecNumber evidence="3">1.1.1.-</ecNumber>
    </submittedName>
</protein>
<comment type="similarity">
    <text evidence="1">Belongs to the short-chain dehydrogenases/reductases (SDR) family.</text>
</comment>
<evidence type="ECO:0000256" key="2">
    <source>
        <dbReference type="ARBA" id="ARBA00023002"/>
    </source>
</evidence>
<dbReference type="GO" id="GO:0016491">
    <property type="term" value="F:oxidoreductase activity"/>
    <property type="evidence" value="ECO:0007669"/>
    <property type="project" value="UniProtKB-KW"/>
</dbReference>
<dbReference type="Gene3D" id="3.40.50.720">
    <property type="entry name" value="NAD(P)-binding Rossmann-like Domain"/>
    <property type="match status" value="1"/>
</dbReference>
<reference evidence="4" key="1">
    <citation type="journal article" date="2019" name="Int. J. Syst. Evol. Microbiol.">
        <title>The Global Catalogue of Microorganisms (GCM) 10K type strain sequencing project: providing services to taxonomists for standard genome sequencing and annotation.</title>
        <authorList>
            <consortium name="The Broad Institute Genomics Platform"/>
            <consortium name="The Broad Institute Genome Sequencing Center for Infectious Disease"/>
            <person name="Wu L."/>
            <person name="Ma J."/>
        </authorList>
    </citation>
    <scope>NUCLEOTIDE SEQUENCE [LARGE SCALE GENOMIC DNA]</scope>
    <source>
        <strain evidence="4">KACC 12634</strain>
    </source>
</reference>
<keyword evidence="4" id="KW-1185">Reference proteome</keyword>
<dbReference type="RefSeq" id="WP_382349624.1">
    <property type="nucleotide sequence ID" value="NZ_JBHMBP010000002.1"/>
</dbReference>
<dbReference type="InterPro" id="IPR036291">
    <property type="entry name" value="NAD(P)-bd_dom_sf"/>
</dbReference>
<gene>
    <name evidence="3" type="ORF">ACFQS3_10710</name>
</gene>
<comment type="caution">
    <text evidence="3">The sequence shown here is derived from an EMBL/GenBank/DDBJ whole genome shotgun (WGS) entry which is preliminary data.</text>
</comment>
<name>A0ABW2D8U7_9ACTN</name>
<proteinExistence type="inferred from homology"/>
<dbReference type="CDD" id="cd05233">
    <property type="entry name" value="SDR_c"/>
    <property type="match status" value="1"/>
</dbReference>
<dbReference type="Pfam" id="PF13561">
    <property type="entry name" value="adh_short_C2"/>
    <property type="match status" value="1"/>
</dbReference>
<keyword evidence="2 3" id="KW-0560">Oxidoreductase</keyword>
<dbReference type="SUPFAM" id="SSF51735">
    <property type="entry name" value="NAD(P)-binding Rossmann-fold domains"/>
    <property type="match status" value="1"/>
</dbReference>
<dbReference type="EMBL" id="JBHSYS010000002">
    <property type="protein sequence ID" value="MFC6957664.1"/>
    <property type="molecule type" value="Genomic_DNA"/>
</dbReference>
<dbReference type="PRINTS" id="PR00081">
    <property type="entry name" value="GDHRDH"/>
</dbReference>
<dbReference type="InterPro" id="IPR002347">
    <property type="entry name" value="SDR_fam"/>
</dbReference>
<organism evidence="3 4">
    <name type="scientific">Glycomyces mayteni</name>
    <dbReference type="NCBI Taxonomy" id="543887"/>
    <lineage>
        <taxon>Bacteria</taxon>
        <taxon>Bacillati</taxon>
        <taxon>Actinomycetota</taxon>
        <taxon>Actinomycetes</taxon>
        <taxon>Glycomycetales</taxon>
        <taxon>Glycomycetaceae</taxon>
        <taxon>Glycomyces</taxon>
    </lineage>
</organism>
<sequence length="265" mass="27663">MTTNHSNPTSTITDPNTLRGKRAVVTGGTIGMGLAIVRALTDRGAEVLYTGRNEQRLAEAQASLNTPLARPVRSDATDMNDLAALAEHASDTLGGIDYLFVNQGVAEFQTLEAVTEESWDRIFDVNAKGSFFTVQHLAPLIAEGGSIVFTTVSNDEIFPGLSAYSGAKEAVAAFAKVLAAELLPRGIRVNAVAPGFILTPTMGVAELTEAQRAEFIEQGNASTPMGRGGTVEEIAAAALFLAVDATFVTGVELPVDGGFGKGLGH</sequence>
<accession>A0ABW2D8U7</accession>
<dbReference type="PANTHER" id="PTHR42760:SF115">
    <property type="entry name" value="3-OXOACYL-[ACYL-CARRIER-PROTEIN] REDUCTASE FABG"/>
    <property type="match status" value="1"/>
</dbReference>
<evidence type="ECO:0000256" key="1">
    <source>
        <dbReference type="ARBA" id="ARBA00006484"/>
    </source>
</evidence>